<feature type="chain" id="PRO_5045764033" description="Rieske domain-containing protein" evidence="1">
    <location>
        <begin position="21"/>
        <end position="144"/>
    </location>
</feature>
<evidence type="ECO:0000313" key="2">
    <source>
        <dbReference type="EMBL" id="MDT0556421.1"/>
    </source>
</evidence>
<sequence>MKRLLLLSLLLVIFSSCSNNDDVRNDNPNLIDPLVDLTLNLSLPQYQSLNFPGGSVLINSQGIKGIVVYNVNNDLYTAFELSDPNHTPSSCSRMEVEAPIATCPCSSDDNEYNIITGEHQTDPTLFPMQQYRITRTNDVIRITN</sequence>
<dbReference type="RefSeq" id="WP_311333373.1">
    <property type="nucleotide sequence ID" value="NZ_JAVRHZ010000006.1"/>
</dbReference>
<gene>
    <name evidence="2" type="ORF">RM538_10425</name>
</gene>
<evidence type="ECO:0008006" key="4">
    <source>
        <dbReference type="Google" id="ProtNLM"/>
    </source>
</evidence>
<dbReference type="EMBL" id="JAVRHZ010000006">
    <property type="protein sequence ID" value="MDT0556421.1"/>
    <property type="molecule type" value="Genomic_DNA"/>
</dbReference>
<evidence type="ECO:0000313" key="3">
    <source>
        <dbReference type="Proteomes" id="UP001254488"/>
    </source>
</evidence>
<accession>A0ABU2YEX5</accession>
<keyword evidence="1" id="KW-0732">Signal</keyword>
<comment type="caution">
    <text evidence="2">The sequence shown here is derived from an EMBL/GenBank/DDBJ whole genome shotgun (WGS) entry which is preliminary data.</text>
</comment>
<reference evidence="2 3" key="1">
    <citation type="submission" date="2023-09" db="EMBL/GenBank/DDBJ databases">
        <authorList>
            <person name="Rey-Velasco X."/>
        </authorList>
    </citation>
    <scope>NUCLEOTIDE SEQUENCE [LARGE SCALE GENOMIC DNA]</scope>
    <source>
        <strain evidence="2 3">W242</strain>
    </source>
</reference>
<evidence type="ECO:0000256" key="1">
    <source>
        <dbReference type="SAM" id="SignalP"/>
    </source>
</evidence>
<name>A0ABU2YEX5_9FLAO</name>
<proteinExistence type="predicted"/>
<organism evidence="2 3">
    <name type="scientific">Patiriisocius hiemis</name>
    <dbReference type="NCBI Taxonomy" id="3075604"/>
    <lineage>
        <taxon>Bacteria</taxon>
        <taxon>Pseudomonadati</taxon>
        <taxon>Bacteroidota</taxon>
        <taxon>Flavobacteriia</taxon>
        <taxon>Flavobacteriales</taxon>
        <taxon>Flavobacteriaceae</taxon>
        <taxon>Patiriisocius</taxon>
    </lineage>
</organism>
<dbReference type="PROSITE" id="PS51257">
    <property type="entry name" value="PROKAR_LIPOPROTEIN"/>
    <property type="match status" value="1"/>
</dbReference>
<protein>
    <recommendedName>
        <fullName evidence="4">Rieske domain-containing protein</fullName>
    </recommendedName>
</protein>
<keyword evidence="3" id="KW-1185">Reference proteome</keyword>
<feature type="signal peptide" evidence="1">
    <location>
        <begin position="1"/>
        <end position="20"/>
    </location>
</feature>
<dbReference type="Proteomes" id="UP001254488">
    <property type="component" value="Unassembled WGS sequence"/>
</dbReference>